<evidence type="ECO:0000256" key="1">
    <source>
        <dbReference type="SAM" id="Phobius"/>
    </source>
</evidence>
<dbReference type="Gramene" id="AET2Gv20499700.39">
    <property type="protein sequence ID" value="AET2Gv20499700.39"/>
    <property type="gene ID" value="AET2Gv20499700"/>
</dbReference>
<dbReference type="AlphaFoldDB" id="A0A453BGR3"/>
<dbReference type="Gramene" id="AET2Gv20499700.6">
    <property type="protein sequence ID" value="AET2Gv20499700.6"/>
    <property type="gene ID" value="AET2Gv20499700"/>
</dbReference>
<reference evidence="3" key="2">
    <citation type="journal article" date="2017" name="Nat. Plants">
        <title>The Aegilops tauschii genome reveals multiple impacts of transposons.</title>
        <authorList>
            <person name="Zhao G."/>
            <person name="Zou C."/>
            <person name="Li K."/>
            <person name="Wang K."/>
            <person name="Li T."/>
            <person name="Gao L."/>
            <person name="Zhang X."/>
            <person name="Wang H."/>
            <person name="Yang Z."/>
            <person name="Liu X."/>
            <person name="Jiang W."/>
            <person name="Mao L."/>
            <person name="Kong X."/>
            <person name="Jiao Y."/>
            <person name="Jia J."/>
        </authorList>
    </citation>
    <scope>NUCLEOTIDE SEQUENCE [LARGE SCALE GENOMIC DNA]</scope>
    <source>
        <strain evidence="3">cv. AL8/78</strain>
    </source>
</reference>
<reference evidence="2" key="3">
    <citation type="journal article" date="2017" name="Nature">
        <title>Genome sequence of the progenitor of the wheat D genome Aegilops tauschii.</title>
        <authorList>
            <person name="Luo M.C."/>
            <person name="Gu Y.Q."/>
            <person name="Puiu D."/>
            <person name="Wang H."/>
            <person name="Twardziok S.O."/>
            <person name="Deal K.R."/>
            <person name="Huo N."/>
            <person name="Zhu T."/>
            <person name="Wang L."/>
            <person name="Wang Y."/>
            <person name="McGuire P.E."/>
            <person name="Liu S."/>
            <person name="Long H."/>
            <person name="Ramasamy R.K."/>
            <person name="Rodriguez J.C."/>
            <person name="Van S.L."/>
            <person name="Yuan L."/>
            <person name="Wang Z."/>
            <person name="Xia Z."/>
            <person name="Xiao L."/>
            <person name="Anderson O.D."/>
            <person name="Ouyang S."/>
            <person name="Liang Y."/>
            <person name="Zimin A.V."/>
            <person name="Pertea G."/>
            <person name="Qi P."/>
            <person name="Bennetzen J.L."/>
            <person name="Dai X."/>
            <person name="Dawson M.W."/>
            <person name="Muller H.G."/>
            <person name="Kugler K."/>
            <person name="Rivarola-Duarte L."/>
            <person name="Spannagl M."/>
            <person name="Mayer K.F.X."/>
            <person name="Lu F.H."/>
            <person name="Bevan M.W."/>
            <person name="Leroy P."/>
            <person name="Li P."/>
            <person name="You F.M."/>
            <person name="Sun Q."/>
            <person name="Liu Z."/>
            <person name="Lyons E."/>
            <person name="Wicker T."/>
            <person name="Salzberg S.L."/>
            <person name="Devos K.M."/>
            <person name="Dvorak J."/>
        </authorList>
    </citation>
    <scope>NUCLEOTIDE SEQUENCE [LARGE SCALE GENOMIC DNA]</scope>
    <source>
        <strain evidence="2">cv. AL8/78</strain>
    </source>
</reference>
<dbReference type="EnsemblPlants" id="AET2Gv20499700.6">
    <property type="protein sequence ID" value="AET2Gv20499700.6"/>
    <property type="gene ID" value="AET2Gv20499700"/>
</dbReference>
<dbReference type="EnsemblPlants" id="AET2Gv20499700.23">
    <property type="protein sequence ID" value="AET2Gv20499700.23"/>
    <property type="gene ID" value="AET2Gv20499700"/>
</dbReference>
<evidence type="ECO:0000313" key="3">
    <source>
        <dbReference type="Proteomes" id="UP000015105"/>
    </source>
</evidence>
<dbReference type="Gramene" id="AET2Gv20499700.38">
    <property type="protein sequence ID" value="AET2Gv20499700.38"/>
    <property type="gene ID" value="AET2Gv20499700"/>
</dbReference>
<dbReference type="Gramene" id="AET2Gv20499700.12">
    <property type="protein sequence ID" value="AET2Gv20499700.12"/>
    <property type="gene ID" value="AET2Gv20499700"/>
</dbReference>
<feature type="transmembrane region" description="Helical" evidence="1">
    <location>
        <begin position="29"/>
        <end position="49"/>
    </location>
</feature>
<dbReference type="EnsemblPlants" id="AET2Gv20499700.39">
    <property type="protein sequence ID" value="AET2Gv20499700.39"/>
    <property type="gene ID" value="AET2Gv20499700"/>
</dbReference>
<protein>
    <submittedName>
        <fullName evidence="2">Uncharacterized protein</fullName>
    </submittedName>
</protein>
<dbReference type="EnsemblPlants" id="AET2Gv20499700.37">
    <property type="protein sequence ID" value="AET2Gv20499700.37"/>
    <property type="gene ID" value="AET2Gv20499700"/>
</dbReference>
<reference evidence="2" key="5">
    <citation type="journal article" date="2021" name="G3 (Bethesda)">
        <title>Aegilops tauschii genome assembly Aet v5.0 features greater sequence contiguity and improved annotation.</title>
        <authorList>
            <person name="Wang L."/>
            <person name="Zhu T."/>
            <person name="Rodriguez J.C."/>
            <person name="Deal K.R."/>
            <person name="Dubcovsky J."/>
            <person name="McGuire P.E."/>
            <person name="Lux T."/>
            <person name="Spannagl M."/>
            <person name="Mayer K.F.X."/>
            <person name="Baldrich P."/>
            <person name="Meyers B.C."/>
            <person name="Huo N."/>
            <person name="Gu Y.Q."/>
            <person name="Zhou H."/>
            <person name="Devos K.M."/>
            <person name="Bennetzen J.L."/>
            <person name="Unver T."/>
            <person name="Budak H."/>
            <person name="Gulick P.J."/>
            <person name="Galiba G."/>
            <person name="Kalapos B."/>
            <person name="Nelson D.R."/>
            <person name="Li P."/>
            <person name="You F.M."/>
            <person name="Luo M.C."/>
            <person name="Dvorak J."/>
        </authorList>
    </citation>
    <scope>NUCLEOTIDE SEQUENCE [LARGE SCALE GENOMIC DNA]</scope>
    <source>
        <strain evidence="2">cv. AL8/78</strain>
    </source>
</reference>
<evidence type="ECO:0000313" key="2">
    <source>
        <dbReference type="EnsemblPlants" id="AET2Gv20499700.20"/>
    </source>
</evidence>
<reference evidence="3" key="1">
    <citation type="journal article" date="2014" name="Science">
        <title>Ancient hybridizations among the ancestral genomes of bread wheat.</title>
        <authorList>
            <consortium name="International Wheat Genome Sequencing Consortium,"/>
            <person name="Marcussen T."/>
            <person name="Sandve S.R."/>
            <person name="Heier L."/>
            <person name="Spannagl M."/>
            <person name="Pfeifer M."/>
            <person name="Jakobsen K.S."/>
            <person name="Wulff B.B."/>
            <person name="Steuernagel B."/>
            <person name="Mayer K.F."/>
            <person name="Olsen O.A."/>
        </authorList>
    </citation>
    <scope>NUCLEOTIDE SEQUENCE [LARGE SCALE GENOMIC DNA]</scope>
    <source>
        <strain evidence="3">cv. AL8/78</strain>
    </source>
</reference>
<dbReference type="EnsemblPlants" id="AET2Gv20499700.9">
    <property type="protein sequence ID" value="AET2Gv20499700.9"/>
    <property type="gene ID" value="AET2Gv20499700"/>
</dbReference>
<accession>A0A453BGR3</accession>
<name>A0A453BGR3_AEGTS</name>
<dbReference type="EnsemblPlants" id="AET2Gv20499700.20">
    <property type="protein sequence ID" value="AET2Gv20499700.20"/>
    <property type="gene ID" value="AET2Gv20499700"/>
</dbReference>
<dbReference type="Gramene" id="AET2Gv20499700.27">
    <property type="protein sequence ID" value="AET2Gv20499700.27"/>
    <property type="gene ID" value="AET2Gv20499700"/>
</dbReference>
<sequence length="132" mass="15254">MPSLSGEPLPISPPHQGRGHEVVTVACRITYSLSIYTLSTSYFIPMVLLPHHMFIYIKSQELHELAWLPWRRAFFHGAVDFLNMLPVGHFFGYVQDLLRMGVKKLTIWWTYTHGMFSFKITNGTALFLAVHF</sequence>
<dbReference type="Gramene" id="AET2Gv20499700.23">
    <property type="protein sequence ID" value="AET2Gv20499700.23"/>
    <property type="gene ID" value="AET2Gv20499700"/>
</dbReference>
<keyword evidence="1" id="KW-1133">Transmembrane helix</keyword>
<dbReference type="Gramene" id="AET2Gv20499700.37">
    <property type="protein sequence ID" value="AET2Gv20499700.37"/>
    <property type="gene ID" value="AET2Gv20499700"/>
</dbReference>
<dbReference type="Proteomes" id="UP000015105">
    <property type="component" value="Chromosome 2D"/>
</dbReference>
<dbReference type="EnsemblPlants" id="AET2Gv20499700.12">
    <property type="protein sequence ID" value="AET2Gv20499700.12"/>
    <property type="gene ID" value="AET2Gv20499700"/>
</dbReference>
<dbReference type="Gramene" id="AET2Gv20499700.20">
    <property type="protein sequence ID" value="AET2Gv20499700.20"/>
    <property type="gene ID" value="AET2Gv20499700"/>
</dbReference>
<keyword evidence="3" id="KW-1185">Reference proteome</keyword>
<keyword evidence="1" id="KW-0812">Transmembrane</keyword>
<dbReference type="EnsemblPlants" id="AET2Gv20499700.38">
    <property type="protein sequence ID" value="AET2Gv20499700.38"/>
    <property type="gene ID" value="AET2Gv20499700"/>
</dbReference>
<reference evidence="2" key="4">
    <citation type="submission" date="2019-03" db="UniProtKB">
        <authorList>
            <consortium name="EnsemblPlants"/>
        </authorList>
    </citation>
    <scope>IDENTIFICATION</scope>
</reference>
<keyword evidence="1" id="KW-0472">Membrane</keyword>
<dbReference type="Gramene" id="AET2Gv20499700.9">
    <property type="protein sequence ID" value="AET2Gv20499700.9"/>
    <property type="gene ID" value="AET2Gv20499700"/>
</dbReference>
<organism evidence="2 3">
    <name type="scientific">Aegilops tauschii subsp. strangulata</name>
    <name type="common">Goatgrass</name>
    <dbReference type="NCBI Taxonomy" id="200361"/>
    <lineage>
        <taxon>Eukaryota</taxon>
        <taxon>Viridiplantae</taxon>
        <taxon>Streptophyta</taxon>
        <taxon>Embryophyta</taxon>
        <taxon>Tracheophyta</taxon>
        <taxon>Spermatophyta</taxon>
        <taxon>Magnoliopsida</taxon>
        <taxon>Liliopsida</taxon>
        <taxon>Poales</taxon>
        <taxon>Poaceae</taxon>
        <taxon>BOP clade</taxon>
        <taxon>Pooideae</taxon>
        <taxon>Triticodae</taxon>
        <taxon>Triticeae</taxon>
        <taxon>Triticinae</taxon>
        <taxon>Aegilops</taxon>
    </lineage>
</organism>
<proteinExistence type="predicted"/>
<dbReference type="EnsemblPlants" id="AET2Gv20499700.27">
    <property type="protein sequence ID" value="AET2Gv20499700.27"/>
    <property type="gene ID" value="AET2Gv20499700"/>
</dbReference>